<evidence type="ECO:0000256" key="1">
    <source>
        <dbReference type="ARBA" id="ARBA00004651"/>
    </source>
</evidence>
<keyword evidence="5 7" id="KW-1133">Transmembrane helix</keyword>
<feature type="transmembrane region" description="Helical" evidence="7">
    <location>
        <begin position="155"/>
        <end position="173"/>
    </location>
</feature>
<keyword evidence="2" id="KW-1003">Cell membrane</keyword>
<evidence type="ECO:0000256" key="6">
    <source>
        <dbReference type="ARBA" id="ARBA00023136"/>
    </source>
</evidence>
<dbReference type="InterPro" id="IPR036938">
    <property type="entry name" value="PAP2/HPO_sf"/>
</dbReference>
<feature type="transmembrane region" description="Helical" evidence="7">
    <location>
        <begin position="129"/>
        <end position="148"/>
    </location>
</feature>
<evidence type="ECO:0000313" key="10">
    <source>
        <dbReference type="Proteomes" id="UP000326354"/>
    </source>
</evidence>
<comment type="subcellular location">
    <subcellularLocation>
        <location evidence="1">Cell membrane</location>
        <topology evidence="1">Multi-pass membrane protein</topology>
    </subcellularLocation>
</comment>
<dbReference type="CDD" id="cd01610">
    <property type="entry name" value="PAP2_like"/>
    <property type="match status" value="1"/>
</dbReference>
<keyword evidence="10" id="KW-1185">Reference proteome</keyword>
<keyword evidence="4" id="KW-0378">Hydrolase</keyword>
<dbReference type="OrthoDB" id="268168at2"/>
<protein>
    <submittedName>
        <fullName evidence="9">Phosphatase PAP2 family protein</fullName>
    </submittedName>
</protein>
<dbReference type="SMART" id="SM00014">
    <property type="entry name" value="acidPPc"/>
    <property type="match status" value="1"/>
</dbReference>
<evidence type="ECO:0000256" key="3">
    <source>
        <dbReference type="ARBA" id="ARBA00022692"/>
    </source>
</evidence>
<dbReference type="AlphaFoldDB" id="A0A5S9IL77"/>
<dbReference type="PANTHER" id="PTHR14969:SF62">
    <property type="entry name" value="DECAPRENYLPHOSPHORYL-5-PHOSPHORIBOSE PHOSPHATASE RV3807C-RELATED"/>
    <property type="match status" value="1"/>
</dbReference>
<accession>A0A5S9IL77</accession>
<dbReference type="GO" id="GO:0016787">
    <property type="term" value="F:hydrolase activity"/>
    <property type="evidence" value="ECO:0007669"/>
    <property type="project" value="UniProtKB-KW"/>
</dbReference>
<evidence type="ECO:0000256" key="4">
    <source>
        <dbReference type="ARBA" id="ARBA00022801"/>
    </source>
</evidence>
<keyword evidence="3 7" id="KW-0812">Transmembrane</keyword>
<dbReference type="InterPro" id="IPR000326">
    <property type="entry name" value="PAP2/HPO"/>
</dbReference>
<dbReference type="Pfam" id="PF01569">
    <property type="entry name" value="PAP2"/>
    <property type="match status" value="1"/>
</dbReference>
<dbReference type="KEGG" id="uam:UABAM_02108"/>
<dbReference type="Gene3D" id="1.20.144.10">
    <property type="entry name" value="Phosphatidic acid phosphatase type 2/haloperoxidase"/>
    <property type="match status" value="1"/>
</dbReference>
<dbReference type="GO" id="GO:0005886">
    <property type="term" value="C:plasma membrane"/>
    <property type="evidence" value="ECO:0007669"/>
    <property type="project" value="UniProtKB-SubCell"/>
</dbReference>
<dbReference type="RefSeq" id="WP_151967939.1">
    <property type="nucleotide sequence ID" value="NZ_AP019860.1"/>
</dbReference>
<dbReference type="Proteomes" id="UP000326354">
    <property type="component" value="Chromosome"/>
</dbReference>
<evidence type="ECO:0000313" key="9">
    <source>
        <dbReference type="EMBL" id="BBM83754.1"/>
    </source>
</evidence>
<evidence type="ECO:0000256" key="2">
    <source>
        <dbReference type="ARBA" id="ARBA00022475"/>
    </source>
</evidence>
<reference evidence="9 10" key="1">
    <citation type="submission" date="2019-08" db="EMBL/GenBank/DDBJ databases">
        <title>Complete genome sequence of Candidatus Uab amorphum.</title>
        <authorList>
            <person name="Shiratori T."/>
            <person name="Suzuki S."/>
            <person name="Kakizawa Y."/>
            <person name="Ishida K."/>
        </authorList>
    </citation>
    <scope>NUCLEOTIDE SEQUENCE [LARGE SCALE GENOMIC DNA]</scope>
    <source>
        <strain evidence="9 10">SRT547</strain>
    </source>
</reference>
<organism evidence="9 10">
    <name type="scientific">Uabimicrobium amorphum</name>
    <dbReference type="NCBI Taxonomy" id="2596890"/>
    <lineage>
        <taxon>Bacteria</taxon>
        <taxon>Pseudomonadati</taxon>
        <taxon>Planctomycetota</taxon>
        <taxon>Candidatus Uabimicrobiia</taxon>
        <taxon>Candidatus Uabimicrobiales</taxon>
        <taxon>Candidatus Uabimicrobiaceae</taxon>
        <taxon>Candidatus Uabimicrobium</taxon>
    </lineage>
</organism>
<dbReference type="PANTHER" id="PTHR14969">
    <property type="entry name" value="SPHINGOSINE-1-PHOSPHATE PHOSPHOHYDROLASE"/>
    <property type="match status" value="1"/>
</dbReference>
<evidence type="ECO:0000256" key="7">
    <source>
        <dbReference type="SAM" id="Phobius"/>
    </source>
</evidence>
<name>A0A5S9IL77_UABAM</name>
<sequence length="174" mass="19976">MKTLLFNVNKVDRIVISEVYTWRGKDFFDSFFCNISKSGDGPLYLFIGLLLWILDPQVGREIVMAGLIAFSLELPTYKIAKLLIKRKRPFEKMQGIQFLLPPPDRFSFPSGHTASAFLMWVILSHFYPFWLIPGLIWASLIGFSRVYLCVHYPSDIFAGITLGILCARFALFII</sequence>
<feature type="domain" description="Phosphatidic acid phosphatase type 2/haloperoxidase" evidence="8">
    <location>
        <begin position="62"/>
        <end position="171"/>
    </location>
</feature>
<dbReference type="SUPFAM" id="SSF48317">
    <property type="entry name" value="Acid phosphatase/Vanadium-dependent haloperoxidase"/>
    <property type="match status" value="1"/>
</dbReference>
<keyword evidence="6 7" id="KW-0472">Membrane</keyword>
<gene>
    <name evidence="9" type="ORF">UABAM_02108</name>
</gene>
<proteinExistence type="predicted"/>
<dbReference type="EMBL" id="AP019860">
    <property type="protein sequence ID" value="BBM83754.1"/>
    <property type="molecule type" value="Genomic_DNA"/>
</dbReference>
<evidence type="ECO:0000259" key="8">
    <source>
        <dbReference type="SMART" id="SM00014"/>
    </source>
</evidence>
<evidence type="ECO:0000256" key="5">
    <source>
        <dbReference type="ARBA" id="ARBA00022989"/>
    </source>
</evidence>
<feature type="transmembrane region" description="Helical" evidence="7">
    <location>
        <begin position="62"/>
        <end position="84"/>
    </location>
</feature>